<feature type="site" description="Transition state stabilizer" evidence="9">
    <location>
        <position position="232"/>
    </location>
</feature>
<feature type="binding site" evidence="9">
    <location>
        <position position="8"/>
    </location>
    <ligand>
        <name>Mg(2+)</name>
        <dbReference type="ChEBI" id="CHEBI:18420"/>
    </ligand>
</feature>
<dbReference type="GO" id="GO:0000287">
    <property type="term" value="F:magnesium ion binding"/>
    <property type="evidence" value="ECO:0007669"/>
    <property type="project" value="UniProtKB-UniRule"/>
</dbReference>
<dbReference type="GO" id="GO:0005829">
    <property type="term" value="C:cytosol"/>
    <property type="evidence" value="ECO:0007669"/>
    <property type="project" value="TreeGrafter"/>
</dbReference>
<evidence type="ECO:0000256" key="10">
    <source>
        <dbReference type="RuleBase" id="RU003835"/>
    </source>
</evidence>
<keyword evidence="3 9" id="KW-0808">Transferase</keyword>
<keyword evidence="7 9" id="KW-0067">ATP-binding</keyword>
<evidence type="ECO:0000313" key="12">
    <source>
        <dbReference type="Proteomes" id="UP000198500"/>
    </source>
</evidence>
<keyword evidence="8 9" id="KW-0460">Magnesium</keyword>
<proteinExistence type="inferred from homology"/>
<dbReference type="GO" id="GO:0006083">
    <property type="term" value="P:acetate metabolic process"/>
    <property type="evidence" value="ECO:0007669"/>
    <property type="project" value="TreeGrafter"/>
</dbReference>
<evidence type="ECO:0000256" key="5">
    <source>
        <dbReference type="ARBA" id="ARBA00022741"/>
    </source>
</evidence>
<comment type="similarity">
    <text evidence="1 9 10">Belongs to the acetokinase family.</text>
</comment>
<dbReference type="PRINTS" id="PR00471">
    <property type="entry name" value="ACETATEKNASE"/>
</dbReference>
<dbReference type="EC" id="2.7.2.1" evidence="9"/>
<dbReference type="InterPro" id="IPR043129">
    <property type="entry name" value="ATPase_NBD"/>
</dbReference>
<feature type="binding site" evidence="9">
    <location>
        <position position="15"/>
    </location>
    <ligand>
        <name>ATP</name>
        <dbReference type="ChEBI" id="CHEBI:30616"/>
    </ligand>
</feature>
<dbReference type="RefSeq" id="WP_092569863.1">
    <property type="nucleotide sequence ID" value="NZ_BMXH01000003.1"/>
</dbReference>
<comment type="function">
    <text evidence="9">Catalyzes the formation of acetyl phosphate from acetate and ATP. Can also catalyze the reverse reaction.</text>
</comment>
<evidence type="ECO:0000256" key="2">
    <source>
        <dbReference type="ARBA" id="ARBA00022490"/>
    </source>
</evidence>
<name>A0A1H3BTZ0_9GAMM</name>
<sequence length="392" mass="42833">MSSVLVINTGSSSLKFGIYADQQPVIRGVVERVGSRPTLTLSHDNVDGDDFPAAERGHKAAASALLDWLDSHEYLTDIQAIGHRVVHGGQRLQGPVLLDATVRDYLASLIPLAPLHQPQALAIAEHLQDRYPELPHVVCVDTAFHRTQPWVNQQFALPRHLMDNGILRYGFHGLSYASIARRLGQYLGEKADGRIIVAHLGQGCSLCALHRRQSQATSMGFTALDGLMMGRRCGSLDPGVILYLQRQQGWSADAVEHMLYHDSGLYGVSELSDDLRDLEVSDDPKAQQAIDLFINRVTQGIGALCALLEGLDALVFTAGIGEHSHSIRNAVCRRLAWLGIRIDDHANECHASRIDAGRGPAVLVIPTDEEEEIAIATRRMAAYPHPGPSGRE</sequence>
<comment type="cofactor">
    <cofactor evidence="9">
        <name>Mg(2+)</name>
        <dbReference type="ChEBI" id="CHEBI:18420"/>
    </cofactor>
    <cofactor evidence="9">
        <name>Mn(2+)</name>
        <dbReference type="ChEBI" id="CHEBI:29035"/>
    </cofactor>
    <text evidence="9">Mg(2+). Can also accept Mn(2+).</text>
</comment>
<dbReference type="STRING" id="574349.SAMN05443545_105322"/>
<dbReference type="UniPathway" id="UPA00340">
    <property type="reaction ID" value="UER00458"/>
</dbReference>
<keyword evidence="4 9" id="KW-0479">Metal-binding</keyword>
<dbReference type="GO" id="GO:0006085">
    <property type="term" value="P:acetyl-CoA biosynthetic process"/>
    <property type="evidence" value="ECO:0007669"/>
    <property type="project" value="UniProtKB-UniRule"/>
</dbReference>
<dbReference type="PIRSF" id="PIRSF000722">
    <property type="entry name" value="Acetate_prop_kin"/>
    <property type="match status" value="1"/>
</dbReference>
<dbReference type="NCBIfam" id="TIGR00016">
    <property type="entry name" value="ackA"/>
    <property type="match status" value="1"/>
</dbReference>
<reference evidence="11 12" key="1">
    <citation type="submission" date="2016-10" db="EMBL/GenBank/DDBJ databases">
        <authorList>
            <person name="de Groot N.N."/>
        </authorList>
    </citation>
    <scope>NUCLEOTIDE SEQUENCE [LARGE SCALE GENOMIC DNA]</scope>
    <source>
        <strain evidence="11 12">DSM 19219</strain>
    </source>
</reference>
<evidence type="ECO:0000256" key="8">
    <source>
        <dbReference type="ARBA" id="ARBA00022842"/>
    </source>
</evidence>
<feature type="binding site" evidence="9">
    <location>
        <position position="369"/>
    </location>
    <ligand>
        <name>Mg(2+)</name>
        <dbReference type="ChEBI" id="CHEBI:18420"/>
    </ligand>
</feature>
<dbReference type="GO" id="GO:0005524">
    <property type="term" value="F:ATP binding"/>
    <property type="evidence" value="ECO:0007669"/>
    <property type="project" value="UniProtKB-KW"/>
</dbReference>
<dbReference type="HAMAP" id="MF_00020">
    <property type="entry name" value="Acetate_kinase"/>
    <property type="match status" value="1"/>
</dbReference>
<keyword evidence="2 9" id="KW-0963">Cytoplasm</keyword>
<evidence type="ECO:0000256" key="4">
    <source>
        <dbReference type="ARBA" id="ARBA00022723"/>
    </source>
</evidence>
<comment type="pathway">
    <text evidence="9">Metabolic intermediate biosynthesis; acetyl-CoA biosynthesis; acetyl-CoA from acetate: step 1/2.</text>
</comment>
<dbReference type="Pfam" id="PF00871">
    <property type="entry name" value="Acetate_kinase"/>
    <property type="match status" value="1"/>
</dbReference>
<feature type="binding site" evidence="9">
    <location>
        <begin position="199"/>
        <end position="203"/>
    </location>
    <ligand>
        <name>ATP</name>
        <dbReference type="ChEBI" id="CHEBI:30616"/>
    </ligand>
</feature>
<dbReference type="OrthoDB" id="9802453at2"/>
<dbReference type="GO" id="GO:0008776">
    <property type="term" value="F:acetate kinase activity"/>
    <property type="evidence" value="ECO:0007669"/>
    <property type="project" value="UniProtKB-UniRule"/>
</dbReference>
<evidence type="ECO:0000256" key="6">
    <source>
        <dbReference type="ARBA" id="ARBA00022777"/>
    </source>
</evidence>
<dbReference type="InterPro" id="IPR000890">
    <property type="entry name" value="Aliphatic_acid_kin_short-chain"/>
</dbReference>
<dbReference type="PANTHER" id="PTHR21060">
    <property type="entry name" value="ACETATE KINASE"/>
    <property type="match status" value="1"/>
</dbReference>
<dbReference type="InterPro" id="IPR004372">
    <property type="entry name" value="Ac/propionate_kinase"/>
</dbReference>
<dbReference type="PANTHER" id="PTHR21060:SF21">
    <property type="entry name" value="ACETATE KINASE"/>
    <property type="match status" value="1"/>
</dbReference>
<dbReference type="Proteomes" id="UP000198500">
    <property type="component" value="Unassembled WGS sequence"/>
</dbReference>
<feature type="binding site" evidence="9">
    <location>
        <begin position="274"/>
        <end position="276"/>
    </location>
    <ligand>
        <name>ATP</name>
        <dbReference type="ChEBI" id="CHEBI:30616"/>
    </ligand>
</feature>
<evidence type="ECO:0000256" key="9">
    <source>
        <dbReference type="HAMAP-Rule" id="MF_00020"/>
    </source>
</evidence>
<accession>A0A1H3BTZ0</accession>
<dbReference type="SUPFAM" id="SSF53067">
    <property type="entry name" value="Actin-like ATPase domain"/>
    <property type="match status" value="2"/>
</dbReference>
<feature type="binding site" evidence="9">
    <location>
        <position position="84"/>
    </location>
    <ligand>
        <name>substrate</name>
    </ligand>
</feature>
<dbReference type="EMBL" id="FNNI01000005">
    <property type="protein sequence ID" value="SDX45353.1"/>
    <property type="molecule type" value="Genomic_DNA"/>
</dbReference>
<feature type="active site" description="Proton donor/acceptor" evidence="9">
    <location>
        <position position="141"/>
    </location>
</feature>
<feature type="binding site" evidence="9">
    <location>
        <begin position="319"/>
        <end position="323"/>
    </location>
    <ligand>
        <name>ATP</name>
        <dbReference type="ChEBI" id="CHEBI:30616"/>
    </ligand>
</feature>
<keyword evidence="12" id="KW-1185">Reference proteome</keyword>
<dbReference type="InterPro" id="IPR023865">
    <property type="entry name" value="Aliphatic_acid_kinase_CS"/>
</dbReference>
<dbReference type="PROSITE" id="PS01075">
    <property type="entry name" value="ACETATE_KINASE_1"/>
    <property type="match status" value="1"/>
</dbReference>
<comment type="subcellular location">
    <subcellularLocation>
        <location evidence="9">Cytoplasm</location>
    </subcellularLocation>
</comment>
<dbReference type="AlphaFoldDB" id="A0A1H3BTZ0"/>
<keyword evidence="6 9" id="KW-0418">Kinase</keyword>
<evidence type="ECO:0000313" key="11">
    <source>
        <dbReference type="EMBL" id="SDX45353.1"/>
    </source>
</evidence>
<evidence type="ECO:0000256" key="3">
    <source>
        <dbReference type="ARBA" id="ARBA00022679"/>
    </source>
</evidence>
<comment type="catalytic activity">
    <reaction evidence="9">
        <text>acetate + ATP = acetyl phosphate + ADP</text>
        <dbReference type="Rhea" id="RHEA:11352"/>
        <dbReference type="ChEBI" id="CHEBI:22191"/>
        <dbReference type="ChEBI" id="CHEBI:30089"/>
        <dbReference type="ChEBI" id="CHEBI:30616"/>
        <dbReference type="ChEBI" id="CHEBI:456216"/>
        <dbReference type="EC" id="2.7.2.1"/>
    </reaction>
</comment>
<protein>
    <recommendedName>
        <fullName evidence="9">Acetate kinase</fullName>
        <ecNumber evidence="9">2.7.2.1</ecNumber>
    </recommendedName>
    <alternativeName>
        <fullName evidence="9">Acetokinase</fullName>
    </alternativeName>
</protein>
<organism evidence="11 12">
    <name type="scientific">Aidingimonas halophila</name>
    <dbReference type="NCBI Taxonomy" id="574349"/>
    <lineage>
        <taxon>Bacteria</taxon>
        <taxon>Pseudomonadati</taxon>
        <taxon>Pseudomonadota</taxon>
        <taxon>Gammaproteobacteria</taxon>
        <taxon>Oceanospirillales</taxon>
        <taxon>Halomonadaceae</taxon>
        <taxon>Aidingimonas</taxon>
    </lineage>
</organism>
<evidence type="ECO:0000256" key="1">
    <source>
        <dbReference type="ARBA" id="ARBA00008748"/>
    </source>
</evidence>
<evidence type="ECO:0000256" key="7">
    <source>
        <dbReference type="ARBA" id="ARBA00022840"/>
    </source>
</evidence>
<comment type="subunit">
    <text evidence="9">Homodimer.</text>
</comment>
<keyword evidence="5 9" id="KW-0547">Nucleotide-binding</keyword>
<feature type="site" description="Transition state stabilizer" evidence="9">
    <location>
        <position position="172"/>
    </location>
</feature>
<dbReference type="Gene3D" id="3.30.420.40">
    <property type="match status" value="2"/>
</dbReference>
<gene>
    <name evidence="9" type="primary">ackA</name>
    <name evidence="11" type="ORF">SAMN05443545_105322</name>
</gene>